<accession>A0ABP6XMU9</accession>
<name>A0ABP6XMU9_9FLAO</name>
<evidence type="ECO:0000313" key="2">
    <source>
        <dbReference type="Proteomes" id="UP001500954"/>
    </source>
</evidence>
<comment type="caution">
    <text evidence="1">The sequence shown here is derived from an EMBL/GenBank/DDBJ whole genome shotgun (WGS) entry which is preliminary data.</text>
</comment>
<proteinExistence type="predicted"/>
<reference evidence="2" key="1">
    <citation type="journal article" date="2019" name="Int. J. Syst. Evol. Microbiol.">
        <title>The Global Catalogue of Microorganisms (GCM) 10K type strain sequencing project: providing services to taxonomists for standard genome sequencing and annotation.</title>
        <authorList>
            <consortium name="The Broad Institute Genomics Platform"/>
            <consortium name="The Broad Institute Genome Sequencing Center for Infectious Disease"/>
            <person name="Wu L."/>
            <person name="Ma J."/>
        </authorList>
    </citation>
    <scope>NUCLEOTIDE SEQUENCE [LARGE SCALE GENOMIC DNA]</scope>
    <source>
        <strain evidence="2">JCM 17111</strain>
    </source>
</reference>
<dbReference type="Pfam" id="PF03682">
    <property type="entry name" value="UPF0158"/>
    <property type="match status" value="1"/>
</dbReference>
<dbReference type="InterPro" id="IPR005361">
    <property type="entry name" value="UPF0158"/>
</dbReference>
<sequence>MNIRIFGEVSEKKIKYGILRGENLVIAQTPVVFNTKKTLQLMKISDKTIEEIADNLDCGMKCYLHKKTGDLKTIINKDNWIGSDTEAWEKDIEELDANWTDYIEFEGMDSHESFKVMADFAENIDNVKLQDRLINALTKSKPFRNFKWEMDNSGDYRQKWFAFKKMRYIGYVKQQIELIDWK</sequence>
<dbReference type="Proteomes" id="UP001500954">
    <property type="component" value="Unassembled WGS sequence"/>
</dbReference>
<keyword evidence="2" id="KW-1185">Reference proteome</keyword>
<protein>
    <submittedName>
        <fullName evidence="1">Uncharacterized protein</fullName>
    </submittedName>
</protein>
<dbReference type="EMBL" id="BAABCY010000046">
    <property type="protein sequence ID" value="GAA3568609.1"/>
    <property type="molecule type" value="Genomic_DNA"/>
</dbReference>
<gene>
    <name evidence="1" type="ORF">GCM10022395_18070</name>
</gene>
<evidence type="ECO:0000313" key="1">
    <source>
        <dbReference type="EMBL" id="GAA3568609.1"/>
    </source>
</evidence>
<organism evidence="1 2">
    <name type="scientific">Snuella lapsa</name>
    <dbReference type="NCBI Taxonomy" id="870481"/>
    <lineage>
        <taxon>Bacteria</taxon>
        <taxon>Pseudomonadati</taxon>
        <taxon>Bacteroidota</taxon>
        <taxon>Flavobacteriia</taxon>
        <taxon>Flavobacteriales</taxon>
        <taxon>Flavobacteriaceae</taxon>
        <taxon>Snuella</taxon>
    </lineage>
</organism>